<evidence type="ECO:0000256" key="2">
    <source>
        <dbReference type="ARBA" id="ARBA00004377"/>
    </source>
</evidence>
<dbReference type="GO" id="GO:0015886">
    <property type="term" value="P:heme transport"/>
    <property type="evidence" value="ECO:0007669"/>
    <property type="project" value="InterPro"/>
</dbReference>
<evidence type="ECO:0000256" key="3">
    <source>
        <dbReference type="ARBA" id="ARBA00008741"/>
    </source>
</evidence>
<sequence>MMPDLGKYADAVLSAYAATIVLILLLVLVSVMQSRRAKAALKEIETRRNG</sequence>
<dbReference type="RefSeq" id="WP_072630261.1">
    <property type="nucleotide sequence ID" value="NZ_MLCB01000121.1"/>
</dbReference>
<keyword evidence="6 12" id="KW-1003">Cell membrane</keyword>
<evidence type="ECO:0000256" key="1">
    <source>
        <dbReference type="ARBA" id="ARBA00002442"/>
    </source>
</evidence>
<evidence type="ECO:0000256" key="12">
    <source>
        <dbReference type="RuleBase" id="RU363101"/>
    </source>
</evidence>
<evidence type="ECO:0000256" key="9">
    <source>
        <dbReference type="ARBA" id="ARBA00022748"/>
    </source>
</evidence>
<comment type="caution">
    <text evidence="13">The sequence shown here is derived from an EMBL/GenBank/DDBJ whole genome shotgun (WGS) entry which is preliminary data.</text>
</comment>
<dbReference type="GO" id="GO:0005886">
    <property type="term" value="C:plasma membrane"/>
    <property type="evidence" value="ECO:0007669"/>
    <property type="project" value="UniProtKB-SubCell"/>
</dbReference>
<comment type="similarity">
    <text evidence="3 12">Belongs to the CcmD/CycX/HelD family.</text>
</comment>
<dbReference type="NCBIfam" id="TIGR03141">
    <property type="entry name" value="cytochro_ccmD"/>
    <property type="match status" value="1"/>
</dbReference>
<comment type="function">
    <text evidence="1 12">Required for the export of heme to the periplasm for the biogenesis of c-type cytochromes.</text>
</comment>
<accession>A0A1L9NXS5</accession>
<evidence type="ECO:0000256" key="10">
    <source>
        <dbReference type="ARBA" id="ARBA00022989"/>
    </source>
</evidence>
<dbReference type="Pfam" id="PF04995">
    <property type="entry name" value="CcmD"/>
    <property type="match status" value="1"/>
</dbReference>
<dbReference type="InterPro" id="IPR007078">
    <property type="entry name" value="Haem_export_protD_CcmD"/>
</dbReference>
<reference evidence="13 14" key="1">
    <citation type="submission" date="2016-10" db="EMBL/GenBank/DDBJ databases">
        <title>Genome sequence of Planktotalea frisia SH6-1.</title>
        <authorList>
            <person name="Poehlein A."/>
            <person name="Bakenhus I."/>
            <person name="Voget S."/>
            <person name="Brinkhoff T."/>
            <person name="Simon M."/>
        </authorList>
    </citation>
    <scope>NUCLEOTIDE SEQUENCE [LARGE SCALE GENOMIC DNA]</scope>
    <source>
        <strain evidence="13 14">SH6-1</strain>
    </source>
</reference>
<dbReference type="STRING" id="696762.PFRI_16790"/>
<evidence type="ECO:0000313" key="14">
    <source>
        <dbReference type="Proteomes" id="UP000184514"/>
    </source>
</evidence>
<name>A0A1L9NXS5_9RHOB</name>
<evidence type="ECO:0000256" key="6">
    <source>
        <dbReference type="ARBA" id="ARBA00022475"/>
    </source>
</evidence>
<keyword evidence="8 12" id="KW-0812">Transmembrane</keyword>
<comment type="subcellular location">
    <subcellularLocation>
        <location evidence="2 12">Cell inner membrane</location>
        <topology evidence="2 12">Single-pass membrane protein</topology>
    </subcellularLocation>
</comment>
<dbReference type="GO" id="GO:0017004">
    <property type="term" value="P:cytochrome complex assembly"/>
    <property type="evidence" value="ECO:0007669"/>
    <property type="project" value="UniProtKB-KW"/>
</dbReference>
<evidence type="ECO:0000256" key="8">
    <source>
        <dbReference type="ARBA" id="ARBA00022692"/>
    </source>
</evidence>
<evidence type="ECO:0000256" key="4">
    <source>
        <dbReference type="ARBA" id="ARBA00016461"/>
    </source>
</evidence>
<keyword evidence="7 12" id="KW-0997">Cell inner membrane</keyword>
<protein>
    <recommendedName>
        <fullName evidence="4 12">Heme exporter protein D</fullName>
    </recommendedName>
</protein>
<evidence type="ECO:0000256" key="7">
    <source>
        <dbReference type="ARBA" id="ARBA00022519"/>
    </source>
</evidence>
<evidence type="ECO:0000313" key="13">
    <source>
        <dbReference type="EMBL" id="OJI94059.1"/>
    </source>
</evidence>
<keyword evidence="14" id="KW-1185">Reference proteome</keyword>
<keyword evidence="10 12" id="KW-1133">Transmembrane helix</keyword>
<gene>
    <name evidence="13" type="ORF">PFRI_16790</name>
</gene>
<dbReference type="AlphaFoldDB" id="A0A1L9NXS5"/>
<evidence type="ECO:0000256" key="11">
    <source>
        <dbReference type="ARBA" id="ARBA00023136"/>
    </source>
</evidence>
<proteinExistence type="inferred from homology"/>
<keyword evidence="11 12" id="KW-0472">Membrane</keyword>
<feature type="transmembrane region" description="Helical" evidence="12">
    <location>
        <begin position="12"/>
        <end position="32"/>
    </location>
</feature>
<evidence type="ECO:0000256" key="5">
    <source>
        <dbReference type="ARBA" id="ARBA00022448"/>
    </source>
</evidence>
<dbReference type="EMBL" id="MLCB01000121">
    <property type="protein sequence ID" value="OJI94059.1"/>
    <property type="molecule type" value="Genomic_DNA"/>
</dbReference>
<dbReference type="Proteomes" id="UP000184514">
    <property type="component" value="Unassembled WGS sequence"/>
</dbReference>
<organism evidence="13 14">
    <name type="scientific">Planktotalea frisia</name>
    <dbReference type="NCBI Taxonomy" id="696762"/>
    <lineage>
        <taxon>Bacteria</taxon>
        <taxon>Pseudomonadati</taxon>
        <taxon>Pseudomonadota</taxon>
        <taxon>Alphaproteobacteria</taxon>
        <taxon>Rhodobacterales</taxon>
        <taxon>Paracoccaceae</taxon>
        <taxon>Planktotalea</taxon>
    </lineage>
</organism>
<keyword evidence="5 12" id="KW-0813">Transport</keyword>
<keyword evidence="9 12" id="KW-0201">Cytochrome c-type biogenesis</keyword>